<name>A0A832RWZ5_9EURY</name>
<dbReference type="EMBL" id="DUIH01000002">
    <property type="protein sequence ID" value="HIH69074.1"/>
    <property type="molecule type" value="Genomic_DNA"/>
</dbReference>
<dbReference type="RefSeq" id="WP_042684339.1">
    <property type="nucleotide sequence ID" value="NZ_DUIH01000002.1"/>
</dbReference>
<sequence length="107" mass="12705">MVKVIERIKEVIGVGRVHVDRHTIELNIQSIEDVKKFIVLMKDHVILKKPHLEILQKYISIVESKNHLKREGFIEILKLIKELRKVNRVVRGNEKHDIDEIIRSMRV</sequence>
<accession>A0A832RWZ5</accession>
<evidence type="ECO:0000313" key="2">
    <source>
        <dbReference type="Proteomes" id="UP000600363"/>
    </source>
</evidence>
<organism evidence="1 2">
    <name type="scientific">Methermicoccus shengliensis</name>
    <dbReference type="NCBI Taxonomy" id="660064"/>
    <lineage>
        <taxon>Archaea</taxon>
        <taxon>Methanobacteriati</taxon>
        <taxon>Methanobacteriota</taxon>
        <taxon>Stenosarchaea group</taxon>
        <taxon>Methanomicrobia</taxon>
        <taxon>Methanosarcinales</taxon>
        <taxon>Methermicoccaceae</taxon>
        <taxon>Methermicoccus</taxon>
    </lineage>
</organism>
<comment type="caution">
    <text evidence="1">The sequence shown here is derived from an EMBL/GenBank/DDBJ whole genome shotgun (WGS) entry which is preliminary data.</text>
</comment>
<gene>
    <name evidence="1" type="ORF">HA299_00385</name>
</gene>
<dbReference type="Proteomes" id="UP000600363">
    <property type="component" value="Unassembled WGS sequence"/>
</dbReference>
<proteinExistence type="predicted"/>
<reference evidence="1" key="1">
    <citation type="journal article" date="2020" name="bioRxiv">
        <title>A rank-normalized archaeal taxonomy based on genome phylogeny resolves widespread incomplete and uneven classifications.</title>
        <authorList>
            <person name="Rinke C."/>
            <person name="Chuvochina M."/>
            <person name="Mussig A.J."/>
            <person name="Chaumeil P.-A."/>
            <person name="Waite D.W."/>
            <person name="Whitman W.B."/>
            <person name="Parks D.H."/>
            <person name="Hugenholtz P."/>
        </authorList>
    </citation>
    <scope>NUCLEOTIDE SEQUENCE</scope>
    <source>
        <strain evidence="1">UBA12518</strain>
    </source>
</reference>
<dbReference type="InterPro" id="IPR027434">
    <property type="entry name" value="Homing_endonucl"/>
</dbReference>
<dbReference type="SUPFAM" id="SSF55608">
    <property type="entry name" value="Homing endonucleases"/>
    <property type="match status" value="1"/>
</dbReference>
<evidence type="ECO:0000313" key="1">
    <source>
        <dbReference type="EMBL" id="HIH69074.1"/>
    </source>
</evidence>
<dbReference type="AlphaFoldDB" id="A0A832RWZ5"/>
<protein>
    <submittedName>
        <fullName evidence="1">Uncharacterized protein</fullName>
    </submittedName>
</protein>
<dbReference type="Gene3D" id="3.10.28.10">
    <property type="entry name" value="Homing endonucleases"/>
    <property type="match status" value="1"/>
</dbReference>